<dbReference type="AlphaFoldDB" id="A0A7V8LRK1"/>
<dbReference type="EMBL" id="LJFO01000003">
    <property type="protein sequence ID" value="KPG14484.1"/>
    <property type="molecule type" value="Genomic_DNA"/>
</dbReference>
<evidence type="ECO:0000313" key="4">
    <source>
        <dbReference type="Proteomes" id="UP000037962"/>
    </source>
</evidence>
<sequence length="107" mass="11741">MPLNISDYQTVIPTRVVDEANNTRAPLPPIDVVAFLDEPQVLLDSQGKRFVQNGVLRVRRGSDLRVGDEVPLPQGIFGVVGAPTGNRNHCMTGADFGWARYKIRRGG</sequence>
<name>A0A7V8LRK1_9MYCO</name>
<reference evidence="3 4" key="1">
    <citation type="submission" date="2015-09" db="EMBL/GenBank/DDBJ databases">
        <title>Genome Sequences of Mycobacterium immunogenum Isolates, Recuperated from a Chloraminated Drinking Water Distribution System Simulator Subjected to Episodes of Nitrification.</title>
        <authorList>
            <person name="Gomez-Alvarez V."/>
            <person name="Revetta R.P."/>
        </authorList>
    </citation>
    <scope>NUCLEOTIDE SEQUENCE [LARGE SCALE GENOMIC DNA]</scope>
    <source>
        <strain evidence="1 3">H008</strain>
        <strain evidence="2 4">H076</strain>
    </source>
</reference>
<dbReference type="GeneID" id="45764125"/>
<proteinExistence type="predicted"/>
<keyword evidence="4" id="KW-1185">Reference proteome</keyword>
<dbReference type="RefSeq" id="WP_043075830.1">
    <property type="nucleotide sequence ID" value="NZ_CP011530.1"/>
</dbReference>
<dbReference type="EMBL" id="LJFS01000027">
    <property type="protein sequence ID" value="KPG30194.1"/>
    <property type="molecule type" value="Genomic_DNA"/>
</dbReference>
<dbReference type="KEGG" id="miz:BAB75_09465"/>
<protein>
    <submittedName>
        <fullName evidence="1">Uncharacterized protein</fullName>
    </submittedName>
</protein>
<gene>
    <name evidence="1" type="ORF">AN908_08130</name>
    <name evidence="2" type="ORF">AN912_19290</name>
</gene>
<evidence type="ECO:0000313" key="1">
    <source>
        <dbReference type="EMBL" id="KPG14484.1"/>
    </source>
</evidence>
<evidence type="ECO:0000313" key="3">
    <source>
        <dbReference type="Proteomes" id="UP000037843"/>
    </source>
</evidence>
<accession>A0A7V8LRK1</accession>
<organism evidence="1 3">
    <name type="scientific">Mycobacteroides immunogenum</name>
    <dbReference type="NCBI Taxonomy" id="83262"/>
    <lineage>
        <taxon>Bacteria</taxon>
        <taxon>Bacillati</taxon>
        <taxon>Actinomycetota</taxon>
        <taxon>Actinomycetes</taxon>
        <taxon>Mycobacteriales</taxon>
        <taxon>Mycobacteriaceae</taxon>
        <taxon>Mycobacteroides</taxon>
    </lineage>
</organism>
<dbReference type="Proteomes" id="UP000037962">
    <property type="component" value="Unassembled WGS sequence"/>
</dbReference>
<evidence type="ECO:0000313" key="2">
    <source>
        <dbReference type="EMBL" id="KPG30194.1"/>
    </source>
</evidence>
<comment type="caution">
    <text evidence="1">The sequence shown here is derived from an EMBL/GenBank/DDBJ whole genome shotgun (WGS) entry which is preliminary data.</text>
</comment>
<dbReference type="Proteomes" id="UP000037843">
    <property type="component" value="Unassembled WGS sequence"/>
</dbReference>